<reference evidence="1 2" key="1">
    <citation type="submission" date="2017-11" db="EMBL/GenBank/DDBJ databases">
        <title>Genomic Encyclopedia of Archaeal and Bacterial Type Strains, Phase II (KMG-II): From Individual Species to Whole Genera.</title>
        <authorList>
            <person name="Goeker M."/>
        </authorList>
    </citation>
    <scope>NUCLEOTIDE SEQUENCE [LARGE SCALE GENOMIC DNA]</scope>
    <source>
        <strain evidence="1 2">DSM 27393</strain>
    </source>
</reference>
<sequence>MSSTVTSTRPARSRKVRAILAGGVVLGVGAAVTLAAWSDSEFATGLFSAGSFNLEGSANGTAYDEHPAADAPASLAFSLPLAQNLAPEETVYAPFAVRLDDTTTSPADVALTVAGTTGVVAGLTYELIATSSFGCDATTTGTTIVPSGTALTAGTGSFDLAAGTAGAAGAPVNLCFAVSADSSLAQGQSGAVTWQFAATSAN</sequence>
<comment type="caution">
    <text evidence="1">The sequence shown here is derived from an EMBL/GenBank/DDBJ whole genome shotgun (WGS) entry which is preliminary data.</text>
</comment>
<accession>A0A2M9CG09</accession>
<keyword evidence="2" id="KW-1185">Reference proteome</keyword>
<proteinExistence type="predicted"/>
<dbReference type="OrthoDB" id="5070303at2"/>
<dbReference type="EMBL" id="PGFF01000001">
    <property type="protein sequence ID" value="PJJ70782.1"/>
    <property type="molecule type" value="Genomic_DNA"/>
</dbReference>
<organism evidence="1 2">
    <name type="scientific">Diaminobutyricimonas aerilata</name>
    <dbReference type="NCBI Taxonomy" id="1162967"/>
    <lineage>
        <taxon>Bacteria</taxon>
        <taxon>Bacillati</taxon>
        <taxon>Actinomycetota</taxon>
        <taxon>Actinomycetes</taxon>
        <taxon>Micrococcales</taxon>
        <taxon>Microbacteriaceae</taxon>
        <taxon>Diaminobutyricimonas</taxon>
    </lineage>
</organism>
<evidence type="ECO:0000313" key="2">
    <source>
        <dbReference type="Proteomes" id="UP000228758"/>
    </source>
</evidence>
<dbReference type="NCBIfam" id="TIGR04088">
    <property type="entry name" value="cognate_SipW"/>
    <property type="match status" value="1"/>
</dbReference>
<gene>
    <name evidence="1" type="ORF">CLV46_0308</name>
</gene>
<dbReference type="RefSeq" id="WP_100363167.1">
    <property type="nucleotide sequence ID" value="NZ_PGFF01000001.1"/>
</dbReference>
<protein>
    <submittedName>
        <fullName evidence="1">Putative ribosomally synthesized peptide with SipW-like signal peptide</fullName>
    </submittedName>
</protein>
<name>A0A2M9CG09_9MICO</name>
<dbReference type="AlphaFoldDB" id="A0A2M9CG09"/>
<dbReference type="InterPro" id="IPR023833">
    <property type="entry name" value="Signal_pept_SipW-depend-type"/>
</dbReference>
<dbReference type="Proteomes" id="UP000228758">
    <property type="component" value="Unassembled WGS sequence"/>
</dbReference>
<evidence type="ECO:0000313" key="1">
    <source>
        <dbReference type="EMBL" id="PJJ70782.1"/>
    </source>
</evidence>